<dbReference type="OrthoDB" id="2084290at2"/>
<proteinExistence type="predicted"/>
<reference evidence="3" key="1">
    <citation type="submission" date="2018-11" db="EMBL/GenBank/DDBJ databases">
        <title>Comparative genomics of Parolsenella catena and Libanicoccus massiliensis: Reclassification of Libanicoccus massiliensis as Parolsenella massiliensis comb. nov.</title>
        <authorList>
            <person name="Sakamoto M."/>
            <person name="Ikeyama N."/>
            <person name="Murakami T."/>
            <person name="Mori H."/>
            <person name="Yuki M."/>
            <person name="Ohkuma M."/>
        </authorList>
    </citation>
    <scope>NUCLEOTIDE SEQUENCE [LARGE SCALE GENOMIC DNA]</scope>
    <source>
        <strain evidence="3">JCM 31932</strain>
    </source>
</reference>
<dbReference type="Pfam" id="PF01844">
    <property type="entry name" value="HNH"/>
    <property type="match status" value="1"/>
</dbReference>
<dbReference type="GeneID" id="88848590"/>
<dbReference type="RefSeq" id="WP_126421254.1">
    <property type="nucleotide sequence ID" value="NZ_AP019367.1"/>
</dbReference>
<dbReference type="Proteomes" id="UP000273154">
    <property type="component" value="Chromosome"/>
</dbReference>
<dbReference type="Gene3D" id="1.10.30.50">
    <property type="match status" value="1"/>
</dbReference>
<dbReference type="InterPro" id="IPR002711">
    <property type="entry name" value="HNH"/>
</dbReference>
<feature type="domain" description="HNH nuclease" evidence="1">
    <location>
        <begin position="15"/>
        <end position="75"/>
    </location>
</feature>
<dbReference type="CDD" id="cd00085">
    <property type="entry name" value="HNHc"/>
    <property type="match status" value="1"/>
</dbReference>
<gene>
    <name evidence="2" type="ORF">Pcatena_04510</name>
</gene>
<dbReference type="AlphaFoldDB" id="A0A3G9K6W4"/>
<dbReference type="KEGG" id="pcat:Pcatena_04510"/>
<organism evidence="2 3">
    <name type="scientific">Parolsenella catena</name>
    <dbReference type="NCBI Taxonomy" id="2003188"/>
    <lineage>
        <taxon>Bacteria</taxon>
        <taxon>Bacillati</taxon>
        <taxon>Actinomycetota</taxon>
        <taxon>Coriobacteriia</taxon>
        <taxon>Coriobacteriales</taxon>
        <taxon>Atopobiaceae</taxon>
        <taxon>Parolsenella</taxon>
    </lineage>
</organism>
<dbReference type="GO" id="GO:0008270">
    <property type="term" value="F:zinc ion binding"/>
    <property type="evidence" value="ECO:0007669"/>
    <property type="project" value="InterPro"/>
</dbReference>
<sequence>MATKSRYANGHARRQVRAWLRAQGLPCHICGRPIDYSLPAGDPMSFEVDEIVPVSKGGSPIDRGNVAAAHRICNERRGNKSITDMRSAMGPRPCDVGCRTSRSW</sequence>
<accession>A0A3G9K6W4</accession>
<evidence type="ECO:0000259" key="1">
    <source>
        <dbReference type="SMART" id="SM00507"/>
    </source>
</evidence>
<keyword evidence="3" id="KW-1185">Reference proteome</keyword>
<evidence type="ECO:0000313" key="3">
    <source>
        <dbReference type="Proteomes" id="UP000273154"/>
    </source>
</evidence>
<name>A0A3G9K6W4_9ACTN</name>
<dbReference type="InterPro" id="IPR003615">
    <property type="entry name" value="HNH_nuc"/>
</dbReference>
<evidence type="ECO:0000313" key="2">
    <source>
        <dbReference type="EMBL" id="BBH49864.1"/>
    </source>
</evidence>
<dbReference type="GO" id="GO:0003676">
    <property type="term" value="F:nucleic acid binding"/>
    <property type="evidence" value="ECO:0007669"/>
    <property type="project" value="InterPro"/>
</dbReference>
<protein>
    <recommendedName>
        <fullName evidence="1">HNH nuclease domain-containing protein</fullName>
    </recommendedName>
</protein>
<dbReference type="GO" id="GO:0004519">
    <property type="term" value="F:endonuclease activity"/>
    <property type="evidence" value="ECO:0007669"/>
    <property type="project" value="InterPro"/>
</dbReference>
<dbReference type="EMBL" id="AP019367">
    <property type="protein sequence ID" value="BBH49864.1"/>
    <property type="molecule type" value="Genomic_DNA"/>
</dbReference>
<dbReference type="SMART" id="SM00507">
    <property type="entry name" value="HNHc"/>
    <property type="match status" value="1"/>
</dbReference>